<sequence length="115" mass="12783">MDDQFFEIFLSAKVRRLQELQANQQRKVQQQMIMPVADSSSLGFREKMRIFAQQLGEREPPVEAYNQHKSSSAERRIVQLQQQKHDGAGGGGDADETAAAIVPEADANNKNGVGI</sequence>
<dbReference type="Proteomes" id="UP001620626">
    <property type="component" value="Unassembled WGS sequence"/>
</dbReference>
<proteinExistence type="predicted"/>
<comment type="caution">
    <text evidence="2">The sequence shown here is derived from an EMBL/GenBank/DDBJ whole genome shotgun (WGS) entry which is preliminary data.</text>
</comment>
<gene>
    <name evidence="2" type="ORF">niasHT_033323</name>
</gene>
<accession>A0ABD2IA72</accession>
<organism evidence="2 3">
    <name type="scientific">Heterodera trifolii</name>
    <dbReference type="NCBI Taxonomy" id="157864"/>
    <lineage>
        <taxon>Eukaryota</taxon>
        <taxon>Metazoa</taxon>
        <taxon>Ecdysozoa</taxon>
        <taxon>Nematoda</taxon>
        <taxon>Chromadorea</taxon>
        <taxon>Rhabditida</taxon>
        <taxon>Tylenchina</taxon>
        <taxon>Tylenchomorpha</taxon>
        <taxon>Tylenchoidea</taxon>
        <taxon>Heteroderidae</taxon>
        <taxon>Heteroderinae</taxon>
        <taxon>Heterodera</taxon>
    </lineage>
</organism>
<reference evidence="2 3" key="1">
    <citation type="submission" date="2024-10" db="EMBL/GenBank/DDBJ databases">
        <authorList>
            <person name="Kim D."/>
        </authorList>
    </citation>
    <scope>NUCLEOTIDE SEQUENCE [LARGE SCALE GENOMIC DNA]</scope>
    <source>
        <strain evidence="2">BH-2024</strain>
    </source>
</reference>
<keyword evidence="3" id="KW-1185">Reference proteome</keyword>
<dbReference type="AlphaFoldDB" id="A0ABD2IA72"/>
<evidence type="ECO:0000313" key="2">
    <source>
        <dbReference type="EMBL" id="KAL3074115.1"/>
    </source>
</evidence>
<protein>
    <submittedName>
        <fullName evidence="2">Uncharacterized protein</fullName>
    </submittedName>
</protein>
<evidence type="ECO:0000256" key="1">
    <source>
        <dbReference type="SAM" id="MobiDB-lite"/>
    </source>
</evidence>
<feature type="region of interest" description="Disordered" evidence="1">
    <location>
        <begin position="83"/>
        <end position="115"/>
    </location>
</feature>
<evidence type="ECO:0000313" key="3">
    <source>
        <dbReference type="Proteomes" id="UP001620626"/>
    </source>
</evidence>
<dbReference type="EMBL" id="JBICBT010001298">
    <property type="protein sequence ID" value="KAL3074115.1"/>
    <property type="molecule type" value="Genomic_DNA"/>
</dbReference>
<name>A0ABD2IA72_9BILA</name>